<name>A0ABR3I5Z9_LOXSC</name>
<feature type="domain" description="Ig-like" evidence="6">
    <location>
        <begin position="362"/>
        <end position="455"/>
    </location>
</feature>
<dbReference type="InterPro" id="IPR036179">
    <property type="entry name" value="Ig-like_dom_sf"/>
</dbReference>
<organism evidence="7 8">
    <name type="scientific">Loxostege sticticalis</name>
    <name type="common">Beet webworm moth</name>
    <dbReference type="NCBI Taxonomy" id="481309"/>
    <lineage>
        <taxon>Eukaryota</taxon>
        <taxon>Metazoa</taxon>
        <taxon>Ecdysozoa</taxon>
        <taxon>Arthropoda</taxon>
        <taxon>Hexapoda</taxon>
        <taxon>Insecta</taxon>
        <taxon>Pterygota</taxon>
        <taxon>Neoptera</taxon>
        <taxon>Endopterygota</taxon>
        <taxon>Lepidoptera</taxon>
        <taxon>Glossata</taxon>
        <taxon>Ditrysia</taxon>
        <taxon>Pyraloidea</taxon>
        <taxon>Crambidae</taxon>
        <taxon>Pyraustinae</taxon>
        <taxon>Loxostege</taxon>
    </lineage>
</organism>
<comment type="caution">
    <text evidence="7">The sequence shown here is derived from an EMBL/GenBank/DDBJ whole genome shotgun (WGS) entry which is preliminary data.</text>
</comment>
<dbReference type="SUPFAM" id="SSF48726">
    <property type="entry name" value="Immunoglobulin"/>
    <property type="match status" value="5"/>
</dbReference>
<keyword evidence="8" id="KW-1185">Reference proteome</keyword>
<dbReference type="PANTHER" id="PTHR23278">
    <property type="entry name" value="SIDESTEP PROTEIN"/>
    <property type="match status" value="1"/>
</dbReference>
<evidence type="ECO:0000256" key="1">
    <source>
        <dbReference type="ARBA" id="ARBA00004167"/>
    </source>
</evidence>
<evidence type="ECO:0000256" key="4">
    <source>
        <dbReference type="SAM" id="MobiDB-lite"/>
    </source>
</evidence>
<sequence>MRRGLIHPARDLGRVFVVFVSYVSVGERRKLDPVYGSPVSSVTGTVTRVSAVVGGEAELPCDSRPPQRNDSLLLVVWYRDDNPVYSYDTRVPGPTAHWTDDAFSERAQWIGSPTSALRLRDVQSRDRATYRCRVDFQVSPTRNYRIALDVIELPSKPVIFDEYGKEITGVAGPYNEGGDFKLICSVNGGNPIPRVQWLQGDLVLATLGAGDLQPSGPTRTLTLVVRNATRAHQSSIYTCAADNTLLTSPLKTTVRVDLYLRPLTVEILSREQPLSVGRKTELWCRSTGARPPATITWWLGGKQLKSVNKHRELEDGNETQSLLQWTPLKEHNELVLTCRAEHTKFNRSTIESKLPLNIYYVPVATIKLGAKMNPNDIEEGDDVYFECSVDANPPAYKVIWEHNGILLQHNPSGGIILTGNSNMALRNVSRHQAGKYTCTASNVEGDGKSPPLHMQVVYKPLCRKREIKIIGAAVQEPSSVVCEVDAFPPPDTFEWTLNNSAGSTKVDPDRFTVEANEGRSVLTYTPVADVDYGTLSCRATNLAGQQATPCVYTLLPATRPDPPTNCTVYNLTDDSLDLMCLAGYEGGLNCVYIAEVWGNEGLVVNATNGAALWNLRRLGAKRQLKLVVYAANNRGRSEHVTFIVETAPRLSPRTEAQEVWEVNWLFGVVIGVAFIVALILCLALIATRIHHRTRDYEVTIPSSKNQKTAPKRSSTHGPDDRNPDLIPLSKGVSECAPEPPSYAAVATPEPKISTSAHSLPRTQSPCSPVSPHAQYTDSQSDSGRSILNGVARSHREVVTTRTPLLAAHQESCV</sequence>
<feature type="domain" description="Ig-like" evidence="6">
    <location>
        <begin position="38"/>
        <end position="147"/>
    </location>
</feature>
<dbReference type="InterPro" id="IPR013783">
    <property type="entry name" value="Ig-like_fold"/>
</dbReference>
<dbReference type="SMART" id="SM00408">
    <property type="entry name" value="IGc2"/>
    <property type="match status" value="5"/>
</dbReference>
<feature type="compositionally biased region" description="Polar residues" evidence="4">
    <location>
        <begin position="752"/>
        <end position="784"/>
    </location>
</feature>
<feature type="domain" description="Ig-like" evidence="6">
    <location>
        <begin position="471"/>
        <end position="548"/>
    </location>
</feature>
<evidence type="ECO:0000313" key="7">
    <source>
        <dbReference type="EMBL" id="KAL0884216.1"/>
    </source>
</evidence>
<reference evidence="7 8" key="1">
    <citation type="submission" date="2024-06" db="EMBL/GenBank/DDBJ databases">
        <title>A chromosome-level genome assembly of beet webworm, Loxostege sticticalis.</title>
        <authorList>
            <person name="Zhang Y."/>
        </authorList>
    </citation>
    <scope>NUCLEOTIDE SEQUENCE [LARGE SCALE GENOMIC DNA]</scope>
    <source>
        <strain evidence="7">AQ026</strain>
        <tissue evidence="7">Whole body</tissue>
    </source>
</reference>
<dbReference type="Proteomes" id="UP001549920">
    <property type="component" value="Unassembled WGS sequence"/>
</dbReference>
<dbReference type="EMBL" id="JBEUOH010000008">
    <property type="protein sequence ID" value="KAL0884216.1"/>
    <property type="molecule type" value="Genomic_DNA"/>
</dbReference>
<keyword evidence="3" id="KW-1015">Disulfide bond</keyword>
<evidence type="ECO:0000313" key="8">
    <source>
        <dbReference type="Proteomes" id="UP001549920"/>
    </source>
</evidence>
<dbReference type="Pfam" id="PF08205">
    <property type="entry name" value="C2-set_2"/>
    <property type="match status" value="1"/>
</dbReference>
<feature type="region of interest" description="Disordered" evidence="4">
    <location>
        <begin position="700"/>
        <end position="784"/>
    </location>
</feature>
<proteinExistence type="predicted"/>
<dbReference type="Gene3D" id="2.60.40.10">
    <property type="entry name" value="Immunoglobulins"/>
    <property type="match status" value="5"/>
</dbReference>
<dbReference type="InterPro" id="IPR003599">
    <property type="entry name" value="Ig_sub"/>
</dbReference>
<dbReference type="PANTHER" id="PTHR23278:SF32">
    <property type="entry name" value="NEUROMUSCULIN, ISOFORM E"/>
    <property type="match status" value="1"/>
</dbReference>
<evidence type="ECO:0000256" key="5">
    <source>
        <dbReference type="SAM" id="Phobius"/>
    </source>
</evidence>
<dbReference type="InterPro" id="IPR007110">
    <property type="entry name" value="Ig-like_dom"/>
</dbReference>
<evidence type="ECO:0000259" key="6">
    <source>
        <dbReference type="PROSITE" id="PS50835"/>
    </source>
</evidence>
<feature type="domain" description="Ig-like" evidence="6">
    <location>
        <begin position="157"/>
        <end position="257"/>
    </location>
</feature>
<dbReference type="SMART" id="SM00409">
    <property type="entry name" value="IG"/>
    <property type="match status" value="5"/>
</dbReference>
<comment type="subcellular location">
    <subcellularLocation>
        <location evidence="1">Membrane</location>
        <topology evidence="1">Single-pass membrane protein</topology>
    </subcellularLocation>
</comment>
<dbReference type="InterPro" id="IPR036116">
    <property type="entry name" value="FN3_sf"/>
</dbReference>
<dbReference type="CDD" id="cd00096">
    <property type="entry name" value="Ig"/>
    <property type="match status" value="1"/>
</dbReference>
<dbReference type="InterPro" id="IPR003598">
    <property type="entry name" value="Ig_sub2"/>
</dbReference>
<dbReference type="SUPFAM" id="SSF49265">
    <property type="entry name" value="Fibronectin type III"/>
    <property type="match status" value="1"/>
</dbReference>
<keyword evidence="2 5" id="KW-0472">Membrane</keyword>
<keyword evidence="5" id="KW-0812">Transmembrane</keyword>
<evidence type="ECO:0000256" key="2">
    <source>
        <dbReference type="ARBA" id="ARBA00023136"/>
    </source>
</evidence>
<feature type="domain" description="Ig-like" evidence="6">
    <location>
        <begin position="262"/>
        <end position="357"/>
    </location>
</feature>
<dbReference type="InterPro" id="IPR013162">
    <property type="entry name" value="CD80_C2-set"/>
</dbReference>
<dbReference type="PROSITE" id="PS50835">
    <property type="entry name" value="IG_LIKE"/>
    <property type="match status" value="5"/>
</dbReference>
<evidence type="ECO:0000256" key="3">
    <source>
        <dbReference type="ARBA" id="ARBA00023157"/>
    </source>
</evidence>
<keyword evidence="5" id="KW-1133">Transmembrane helix</keyword>
<dbReference type="Pfam" id="PF13927">
    <property type="entry name" value="Ig_3"/>
    <property type="match status" value="3"/>
</dbReference>
<feature type="transmembrane region" description="Helical" evidence="5">
    <location>
        <begin position="664"/>
        <end position="686"/>
    </location>
</feature>
<accession>A0ABR3I5Z9</accession>
<gene>
    <name evidence="7" type="ORF">ABMA27_016215</name>
</gene>
<protein>
    <recommendedName>
        <fullName evidence="6">Ig-like domain-containing protein</fullName>
    </recommendedName>
</protein>